<dbReference type="RefSeq" id="WP_103126142.1">
    <property type="nucleotide sequence ID" value="NZ_DF978436.1"/>
</dbReference>
<dbReference type="AlphaFoldDB" id="A0A2H6LMG8"/>
<dbReference type="Proteomes" id="UP000236527">
    <property type="component" value="Unassembled WGS sequence"/>
</dbReference>
<name>A0A2H6LMG8_9NOSO</name>
<proteinExistence type="predicted"/>
<dbReference type="SUPFAM" id="SSF109604">
    <property type="entry name" value="HD-domain/PDEase-like"/>
    <property type="match status" value="1"/>
</dbReference>
<organism evidence="1 2">
    <name type="scientific">Nostoc cycadae WK-1</name>
    <dbReference type="NCBI Taxonomy" id="1861711"/>
    <lineage>
        <taxon>Bacteria</taxon>
        <taxon>Bacillati</taxon>
        <taxon>Cyanobacteriota</taxon>
        <taxon>Cyanophyceae</taxon>
        <taxon>Nostocales</taxon>
        <taxon>Nostocaceae</taxon>
        <taxon>Nostoc</taxon>
    </lineage>
</organism>
<evidence type="ECO:0008006" key="3">
    <source>
        <dbReference type="Google" id="ProtNLM"/>
    </source>
</evidence>
<sequence>MGNKKIDILFNHWQYTLQFFGVDQYKIAATFTQLVAAYCTAGRYYHTLQHIHHVLNNIQTLQAYTQNLPAVQLAAWFHDVVYDTQANDNEAKSAEYACQLLNNLAIPISQITIVQRLILNTKHHQAAIDDIDSHILLDADLAILAADPVDYQKYAHAIRQEYAWVAEVEYIQGRKQVLEKFLQRQHIYFTPLMFEVAEQSARANLQAEIQQLSCKKI</sequence>
<dbReference type="PANTHER" id="PTHR21174:SF0">
    <property type="entry name" value="HD PHOSPHOHYDROLASE FAMILY PROTEIN-RELATED"/>
    <property type="match status" value="1"/>
</dbReference>
<accession>A0A2H6LMG8</accession>
<dbReference type="PANTHER" id="PTHR21174">
    <property type="match status" value="1"/>
</dbReference>
<evidence type="ECO:0000313" key="2">
    <source>
        <dbReference type="Proteomes" id="UP000236527"/>
    </source>
</evidence>
<dbReference type="Gene3D" id="1.10.3210.10">
    <property type="entry name" value="Hypothetical protein af1432"/>
    <property type="match status" value="1"/>
</dbReference>
<dbReference type="PIRSF" id="PIRSF035170">
    <property type="entry name" value="HD_phosphohydro"/>
    <property type="match status" value="1"/>
</dbReference>
<evidence type="ECO:0000313" key="1">
    <source>
        <dbReference type="EMBL" id="GBE94412.1"/>
    </source>
</evidence>
<comment type="caution">
    <text evidence="1">The sequence shown here is derived from an EMBL/GenBank/DDBJ whole genome shotgun (WGS) entry which is preliminary data.</text>
</comment>
<dbReference type="EMBL" id="BDGE01000077">
    <property type="protein sequence ID" value="GBE94412.1"/>
    <property type="molecule type" value="Genomic_DNA"/>
</dbReference>
<dbReference type="InterPro" id="IPR009218">
    <property type="entry name" value="HD_phosphohydro"/>
</dbReference>
<protein>
    <recommendedName>
        <fullName evidence="3">Metal-dependent phosphohydrolase</fullName>
    </recommendedName>
</protein>
<reference evidence="2" key="1">
    <citation type="journal article" date="2018" name="Genome Announc.">
        <title>Draft Genome Sequence of the Nitrogen-Fixing and Hormogonia-Inducing Cyanobacterium Nostoc cycadae Strain WK-1, Isolated from the Coralloid Roots of Cycas revoluta.</title>
        <authorList>
            <person name="Kanesaki Y."/>
            <person name="Hirose M."/>
            <person name="Hirose Y."/>
            <person name="Fujisawa T."/>
            <person name="Nakamura Y."/>
            <person name="Watanabe S."/>
            <person name="Matsunaga S."/>
            <person name="Uchida H."/>
            <person name="Murakami A."/>
        </authorList>
    </citation>
    <scope>NUCLEOTIDE SEQUENCE [LARGE SCALE GENOMIC DNA]</scope>
    <source>
        <strain evidence="2">WK-1</strain>
    </source>
</reference>
<keyword evidence="2" id="KW-1185">Reference proteome</keyword>
<gene>
    <name evidence="1" type="ORF">NCWK1_4188</name>
</gene>